<keyword evidence="4" id="KW-0482">Metalloprotease</keyword>
<evidence type="ECO:0000256" key="1">
    <source>
        <dbReference type="ARBA" id="ARBA00005836"/>
    </source>
</evidence>
<dbReference type="InterPro" id="IPR051463">
    <property type="entry name" value="Peptidase_U62_metallo"/>
</dbReference>
<dbReference type="AlphaFoldDB" id="A0A956M0Z2"/>
<name>A0A956M0Z2_UNCEI</name>
<gene>
    <name evidence="7" type="ORF">KC729_15945</name>
</gene>
<dbReference type="Gene3D" id="3.30.2290.10">
    <property type="entry name" value="PmbA/TldD superfamily"/>
    <property type="match status" value="1"/>
</dbReference>
<evidence type="ECO:0000259" key="5">
    <source>
        <dbReference type="Pfam" id="PF01523"/>
    </source>
</evidence>
<dbReference type="InterPro" id="IPR036059">
    <property type="entry name" value="TldD/PmbA_sf"/>
</dbReference>
<dbReference type="Proteomes" id="UP000697710">
    <property type="component" value="Unassembled WGS sequence"/>
</dbReference>
<accession>A0A956M0Z2</accession>
<evidence type="ECO:0000256" key="2">
    <source>
        <dbReference type="ARBA" id="ARBA00022670"/>
    </source>
</evidence>
<evidence type="ECO:0000313" key="8">
    <source>
        <dbReference type="Proteomes" id="UP000697710"/>
    </source>
</evidence>
<keyword evidence="2" id="KW-0645">Protease</keyword>
<dbReference type="EMBL" id="JAGQHR010000599">
    <property type="protein sequence ID" value="MCA9729181.1"/>
    <property type="molecule type" value="Genomic_DNA"/>
</dbReference>
<dbReference type="InterPro" id="IPR002510">
    <property type="entry name" value="Metalloprtase-TldD/E_N"/>
</dbReference>
<organism evidence="7 8">
    <name type="scientific">Eiseniibacteriota bacterium</name>
    <dbReference type="NCBI Taxonomy" id="2212470"/>
    <lineage>
        <taxon>Bacteria</taxon>
        <taxon>Candidatus Eiseniibacteriota</taxon>
    </lineage>
</organism>
<dbReference type="PANTHER" id="PTHR30624">
    <property type="entry name" value="UNCHARACTERIZED PROTEIN TLDD AND PMBA"/>
    <property type="match status" value="1"/>
</dbReference>
<evidence type="ECO:0000313" key="7">
    <source>
        <dbReference type="EMBL" id="MCA9729181.1"/>
    </source>
</evidence>
<feature type="non-terminal residue" evidence="7">
    <location>
        <position position="262"/>
    </location>
</feature>
<dbReference type="GO" id="GO:0005829">
    <property type="term" value="C:cytosol"/>
    <property type="evidence" value="ECO:0007669"/>
    <property type="project" value="TreeGrafter"/>
</dbReference>
<reference evidence="7" key="2">
    <citation type="journal article" date="2021" name="Microbiome">
        <title>Successional dynamics and alternative stable states in a saline activated sludge microbial community over 9 years.</title>
        <authorList>
            <person name="Wang Y."/>
            <person name="Ye J."/>
            <person name="Ju F."/>
            <person name="Liu L."/>
            <person name="Boyd J.A."/>
            <person name="Deng Y."/>
            <person name="Parks D.H."/>
            <person name="Jiang X."/>
            <person name="Yin X."/>
            <person name="Woodcroft B.J."/>
            <person name="Tyson G.W."/>
            <person name="Hugenholtz P."/>
            <person name="Polz M.F."/>
            <person name="Zhang T."/>
        </authorList>
    </citation>
    <scope>NUCLEOTIDE SEQUENCE</scope>
    <source>
        <strain evidence="7">HKST-UBA01</strain>
    </source>
</reference>
<dbReference type="SUPFAM" id="SSF111283">
    <property type="entry name" value="Putative modulator of DNA gyrase, PmbA/TldD"/>
    <property type="match status" value="1"/>
</dbReference>
<protein>
    <submittedName>
        <fullName evidence="7">TldD/PmbA family protein</fullName>
    </submittedName>
</protein>
<sequence length="262" mass="28872">MQESLEKRFRNIAPPVQFCSLRFVEERDQVLQVRQNVLQPVHNTSDVGVMITVVHDGGIGYAATSDLSESGLARAAGEARDWAQKTAGSGVVDFSSVPMPRSSGQYRSPVQISWDSMSLEDKIELLRRESARLKTDERIVDWEASLWYTETDSVYLTADGGRVEQRLRQIVPSLAATANEGAETQTRSLGGRGFCRQGGLEVLSQVGFHDAAPRLAEEALQLLSAPNCPTGKMDLLLDPDQMILQIHESIGHPLELDRILGD</sequence>
<evidence type="ECO:0000256" key="3">
    <source>
        <dbReference type="ARBA" id="ARBA00022801"/>
    </source>
</evidence>
<dbReference type="InterPro" id="IPR045570">
    <property type="entry name" value="Metalloprtase-TldD/E_cen_dom"/>
</dbReference>
<dbReference type="GO" id="GO:0006508">
    <property type="term" value="P:proteolysis"/>
    <property type="evidence" value="ECO:0007669"/>
    <property type="project" value="UniProtKB-KW"/>
</dbReference>
<dbReference type="InterPro" id="IPR035068">
    <property type="entry name" value="TldD/PmbA_N"/>
</dbReference>
<comment type="caution">
    <text evidence="7">The sequence shown here is derived from an EMBL/GenBank/DDBJ whole genome shotgun (WGS) entry which is preliminary data.</text>
</comment>
<dbReference type="Pfam" id="PF19290">
    <property type="entry name" value="PmbA_TldD_2nd"/>
    <property type="match status" value="1"/>
</dbReference>
<evidence type="ECO:0000256" key="4">
    <source>
        <dbReference type="ARBA" id="ARBA00023049"/>
    </source>
</evidence>
<proteinExistence type="inferred from homology"/>
<keyword evidence="3" id="KW-0378">Hydrolase</keyword>
<dbReference type="PANTHER" id="PTHR30624:SF10">
    <property type="entry name" value="CONSERVED PROTEIN"/>
    <property type="match status" value="1"/>
</dbReference>
<dbReference type="GO" id="GO:0008237">
    <property type="term" value="F:metallopeptidase activity"/>
    <property type="evidence" value="ECO:0007669"/>
    <property type="project" value="UniProtKB-KW"/>
</dbReference>
<dbReference type="Pfam" id="PF01523">
    <property type="entry name" value="PmbA_TldD_1st"/>
    <property type="match status" value="1"/>
</dbReference>
<feature type="domain" description="Metalloprotease TldD/E N-terminal" evidence="5">
    <location>
        <begin position="19"/>
        <end position="83"/>
    </location>
</feature>
<evidence type="ECO:0000259" key="6">
    <source>
        <dbReference type="Pfam" id="PF19290"/>
    </source>
</evidence>
<comment type="similarity">
    <text evidence="1">Belongs to the peptidase U62 family.</text>
</comment>
<feature type="domain" description="Metalloprotease TldD/E central" evidence="6">
    <location>
        <begin position="114"/>
        <end position="222"/>
    </location>
</feature>
<reference evidence="7" key="1">
    <citation type="submission" date="2020-04" db="EMBL/GenBank/DDBJ databases">
        <authorList>
            <person name="Zhang T."/>
        </authorList>
    </citation>
    <scope>NUCLEOTIDE SEQUENCE</scope>
    <source>
        <strain evidence="7">HKST-UBA01</strain>
    </source>
</reference>